<comment type="caution">
    <text evidence="1">The sequence shown here is derived from an EMBL/GenBank/DDBJ whole genome shotgun (WGS) entry which is preliminary data.</text>
</comment>
<proteinExistence type="predicted"/>
<organism evidence="1 2">
    <name type="scientific">Trifolium medium</name>
    <dbReference type="NCBI Taxonomy" id="97028"/>
    <lineage>
        <taxon>Eukaryota</taxon>
        <taxon>Viridiplantae</taxon>
        <taxon>Streptophyta</taxon>
        <taxon>Embryophyta</taxon>
        <taxon>Tracheophyta</taxon>
        <taxon>Spermatophyta</taxon>
        <taxon>Magnoliopsida</taxon>
        <taxon>eudicotyledons</taxon>
        <taxon>Gunneridae</taxon>
        <taxon>Pentapetalae</taxon>
        <taxon>rosids</taxon>
        <taxon>fabids</taxon>
        <taxon>Fabales</taxon>
        <taxon>Fabaceae</taxon>
        <taxon>Papilionoideae</taxon>
        <taxon>50 kb inversion clade</taxon>
        <taxon>NPAAA clade</taxon>
        <taxon>Hologalegina</taxon>
        <taxon>IRL clade</taxon>
        <taxon>Trifolieae</taxon>
        <taxon>Trifolium</taxon>
    </lineage>
</organism>
<feature type="non-terminal residue" evidence="1">
    <location>
        <position position="152"/>
    </location>
</feature>
<dbReference type="Proteomes" id="UP000265520">
    <property type="component" value="Unassembled WGS sequence"/>
</dbReference>
<protein>
    <recommendedName>
        <fullName evidence="3">Gag-pol polyprotein</fullName>
    </recommendedName>
</protein>
<feature type="non-terminal residue" evidence="1">
    <location>
        <position position="1"/>
    </location>
</feature>
<name>A0A392R6A8_9FABA</name>
<evidence type="ECO:0000313" key="1">
    <source>
        <dbReference type="EMBL" id="MCI31767.1"/>
    </source>
</evidence>
<dbReference type="AlphaFoldDB" id="A0A392R6A8"/>
<evidence type="ECO:0008006" key="3">
    <source>
        <dbReference type="Google" id="ProtNLM"/>
    </source>
</evidence>
<keyword evidence="2" id="KW-1185">Reference proteome</keyword>
<reference evidence="1 2" key="1">
    <citation type="journal article" date="2018" name="Front. Plant Sci.">
        <title>Red Clover (Trifolium pratense) and Zigzag Clover (T. medium) - A Picture of Genomic Similarities and Differences.</title>
        <authorList>
            <person name="Dluhosova J."/>
            <person name="Istvanek J."/>
            <person name="Nedelnik J."/>
            <person name="Repkova J."/>
        </authorList>
    </citation>
    <scope>NUCLEOTIDE SEQUENCE [LARGE SCALE GENOMIC DNA]</scope>
    <source>
        <strain evidence="2">cv. 10/8</strain>
        <tissue evidence="1">Leaf</tissue>
    </source>
</reference>
<evidence type="ECO:0000313" key="2">
    <source>
        <dbReference type="Proteomes" id="UP000265520"/>
    </source>
</evidence>
<sequence>ESKPPKGKFTGYTPLKALRERIVAEVAAADFKKAGIHFPNQLPAKATADKSKYCRYHRSHGHMTEDCVHLKDAIEILIQKGYARKYVKEGEQVQHREPRETPMVVDAPEEDDQATIPAVYAISRVEIPLSSPGSDEEALMRHFNAHMNGSWE</sequence>
<dbReference type="EMBL" id="LXQA010189880">
    <property type="protein sequence ID" value="MCI31767.1"/>
    <property type="molecule type" value="Genomic_DNA"/>
</dbReference>
<accession>A0A392R6A8</accession>